<dbReference type="Gene3D" id="2.40.128.110">
    <property type="entry name" value="Lipid/polyisoprenoid-binding, YceI-like"/>
    <property type="match status" value="1"/>
</dbReference>
<proteinExistence type="predicted"/>
<dbReference type="Proteomes" id="UP000199657">
    <property type="component" value="Unassembled WGS sequence"/>
</dbReference>
<dbReference type="PROSITE" id="PS51318">
    <property type="entry name" value="TAT"/>
    <property type="match status" value="1"/>
</dbReference>
<evidence type="ECO:0000256" key="1">
    <source>
        <dbReference type="SAM" id="SignalP"/>
    </source>
</evidence>
<dbReference type="InterPro" id="IPR007372">
    <property type="entry name" value="Lipid/polyisoprenoid-bd_YceI"/>
</dbReference>
<dbReference type="OrthoDB" id="9811006at2"/>
<dbReference type="Pfam" id="PF04264">
    <property type="entry name" value="YceI"/>
    <property type="match status" value="1"/>
</dbReference>
<accession>A0A1H8TJW6</accession>
<dbReference type="PANTHER" id="PTHR34406:SF1">
    <property type="entry name" value="PROTEIN YCEI"/>
    <property type="match status" value="1"/>
</dbReference>
<name>A0A1H8TJW6_9GAMM</name>
<dbReference type="SMART" id="SM00867">
    <property type="entry name" value="YceI"/>
    <property type="match status" value="1"/>
</dbReference>
<evidence type="ECO:0000313" key="3">
    <source>
        <dbReference type="EMBL" id="SEO91121.1"/>
    </source>
</evidence>
<dbReference type="SUPFAM" id="SSF101874">
    <property type="entry name" value="YceI-like"/>
    <property type="match status" value="1"/>
</dbReference>
<feature type="domain" description="Lipid/polyisoprenoid-binding YceI-like" evidence="2">
    <location>
        <begin position="32"/>
        <end position="204"/>
    </location>
</feature>
<dbReference type="EMBL" id="FOEG01000004">
    <property type="protein sequence ID" value="SEO91121.1"/>
    <property type="molecule type" value="Genomic_DNA"/>
</dbReference>
<evidence type="ECO:0000259" key="2">
    <source>
        <dbReference type="SMART" id="SM00867"/>
    </source>
</evidence>
<dbReference type="InterPro" id="IPR006311">
    <property type="entry name" value="TAT_signal"/>
</dbReference>
<dbReference type="InterPro" id="IPR036761">
    <property type="entry name" value="TTHA0802/YceI-like_sf"/>
</dbReference>
<feature type="signal peptide" evidence="1">
    <location>
        <begin position="1"/>
        <end position="28"/>
    </location>
</feature>
<dbReference type="PANTHER" id="PTHR34406">
    <property type="entry name" value="PROTEIN YCEI"/>
    <property type="match status" value="1"/>
</dbReference>
<feature type="chain" id="PRO_5011446081" evidence="1">
    <location>
        <begin position="29"/>
        <end position="206"/>
    </location>
</feature>
<sequence length="206" mass="22894">MTTAIPRRRMLLGALLAAALAGADQAHADADHWVIDEAHLSVNFLVDHIGFSSVLGMFLDAEGEFVYDPDAMELESGRVVIRTDSVFTNHEERDEHLRDDDFLDTGEYTEMIFTATSFEPDSDDGGQLTGDLELLGVTRPVTLDVTINRIDEYPIRDGFFGGYPFVLGASLRGTLNRSDWGMHYGIEEGLVGDEVELILELEARRQ</sequence>
<dbReference type="STRING" id="406100.SAMN04488052_104249"/>
<keyword evidence="4" id="KW-1185">Reference proteome</keyword>
<dbReference type="AlphaFoldDB" id="A0A1H8TJW6"/>
<gene>
    <name evidence="3" type="ORF">SAMN04488052_104249</name>
</gene>
<keyword evidence="1" id="KW-0732">Signal</keyword>
<protein>
    <submittedName>
        <fullName evidence="3">Polyisoprenoid-binding protein YceI</fullName>
    </submittedName>
</protein>
<evidence type="ECO:0000313" key="4">
    <source>
        <dbReference type="Proteomes" id="UP000199657"/>
    </source>
</evidence>
<reference evidence="3 4" key="1">
    <citation type="submission" date="2016-10" db="EMBL/GenBank/DDBJ databases">
        <authorList>
            <person name="de Groot N.N."/>
        </authorList>
    </citation>
    <scope>NUCLEOTIDE SEQUENCE [LARGE SCALE GENOMIC DNA]</scope>
    <source>
        <strain evidence="3 4">CGMCC 1.6291</strain>
    </source>
</reference>
<organism evidence="3 4">
    <name type="scientific">Aquisalimonas asiatica</name>
    <dbReference type="NCBI Taxonomy" id="406100"/>
    <lineage>
        <taxon>Bacteria</taxon>
        <taxon>Pseudomonadati</taxon>
        <taxon>Pseudomonadota</taxon>
        <taxon>Gammaproteobacteria</taxon>
        <taxon>Chromatiales</taxon>
        <taxon>Ectothiorhodospiraceae</taxon>
        <taxon>Aquisalimonas</taxon>
    </lineage>
</organism>
<dbReference type="RefSeq" id="WP_091643613.1">
    <property type="nucleotide sequence ID" value="NZ_FOEG01000004.1"/>
</dbReference>